<dbReference type="RefSeq" id="WP_265681839.1">
    <property type="nucleotide sequence ID" value="NZ_CP120863.1"/>
</dbReference>
<dbReference type="Pfam" id="PF19420">
    <property type="entry name" value="DDAH_eukar"/>
    <property type="match status" value="1"/>
</dbReference>
<dbReference type="PIRSF" id="PIRSF028188">
    <property type="entry name" value="Amdntrnsf_FN0238"/>
    <property type="match status" value="1"/>
</dbReference>
<evidence type="ECO:0000313" key="2">
    <source>
        <dbReference type="Proteomes" id="UP001209803"/>
    </source>
</evidence>
<organism evidence="1 2">
    <name type="scientific">Roseibium porphyridii</name>
    <dbReference type="NCBI Taxonomy" id="2866279"/>
    <lineage>
        <taxon>Bacteria</taxon>
        <taxon>Pseudomonadati</taxon>
        <taxon>Pseudomonadota</taxon>
        <taxon>Alphaproteobacteria</taxon>
        <taxon>Hyphomicrobiales</taxon>
        <taxon>Stappiaceae</taxon>
        <taxon>Roseibium</taxon>
    </lineage>
</organism>
<proteinExistence type="predicted"/>
<keyword evidence="2" id="KW-1185">Reference proteome</keyword>
<name>A0ABY8EX39_9HYPH</name>
<evidence type="ECO:0000313" key="1">
    <source>
        <dbReference type="EMBL" id="WFE87475.1"/>
    </source>
</evidence>
<dbReference type="PANTHER" id="PTHR43224:SF1">
    <property type="entry name" value="AMIDINOTRANSFERASE"/>
    <property type="match status" value="1"/>
</dbReference>
<protein>
    <submittedName>
        <fullName evidence="1">Arginine deiminase-related protein</fullName>
    </submittedName>
</protein>
<dbReference type="InterPro" id="IPR014541">
    <property type="entry name" value="Amdntrnsf_FN0238"/>
</dbReference>
<dbReference type="Gene3D" id="3.75.10.10">
    <property type="entry name" value="L-arginine/glycine Amidinotransferase, Chain A"/>
    <property type="match status" value="1"/>
</dbReference>
<gene>
    <name evidence="1" type="ORF">K1718_14995</name>
</gene>
<dbReference type="SUPFAM" id="SSF55909">
    <property type="entry name" value="Pentein"/>
    <property type="match status" value="1"/>
</dbReference>
<dbReference type="NCBIfam" id="NF046062">
    <property type="entry name" value="citrull_CtlX"/>
    <property type="match status" value="1"/>
</dbReference>
<dbReference type="EMBL" id="CP120863">
    <property type="protein sequence ID" value="WFE87475.1"/>
    <property type="molecule type" value="Genomic_DNA"/>
</dbReference>
<sequence>MHNKSIQAPQSVVMIRPHHFTPNTQTAKDNTFQGQVAGHTAEQIASRAYSEVTQAVSALSDAGIKVHLFEDEGTTTPDSVFPNNWFSTHSGGHIAVYPMYSPNRRSERRHDVLELLKQRFRVQDIRDYSGLEQDSLFLEGTGAMVIDHLERVAYAARSRRTSEVLLERFCAHFDYEPMVFDAFDLSGAPIYHTNVLMCIGTGFAMIGVDCIQDRVRRQEVLDRIHAGHRDVIELSQQQIADFAGNAIELSGSDGPVLALSQRALASLNSRQKALLEAHVSLLPLNIPTIELAGGSVRCMIAGIHLSERPQAI</sequence>
<dbReference type="Proteomes" id="UP001209803">
    <property type="component" value="Chromosome"/>
</dbReference>
<accession>A0ABY8EX39</accession>
<dbReference type="PANTHER" id="PTHR43224">
    <property type="entry name" value="AMIDINOTRANSFERASE"/>
    <property type="match status" value="1"/>
</dbReference>
<reference evidence="1 2" key="1">
    <citation type="submission" date="2023-03" db="EMBL/GenBank/DDBJ databases">
        <title>Roseibium porphyridii sp. nov. and Roseibium rhodosorbium sp. nov. isolated from marine algae, Porphyridium cruentum and Rhodosorus marinus, respectively.</title>
        <authorList>
            <person name="Lee M.W."/>
            <person name="Choi B.J."/>
            <person name="Lee J.K."/>
            <person name="Choi D.G."/>
            <person name="Baek J.H."/>
            <person name="Bayburt H."/>
            <person name="Kim J.M."/>
            <person name="Han D.M."/>
            <person name="Kim K.H."/>
            <person name="Jeon C.O."/>
        </authorList>
    </citation>
    <scope>NUCLEOTIDE SEQUENCE [LARGE SCALE GENOMIC DNA]</scope>
    <source>
        <strain evidence="1 2">KMA01</strain>
    </source>
</reference>